<gene>
    <name evidence="4" type="ORF">GCM10022246_38640</name>
</gene>
<dbReference type="Proteomes" id="UP001501081">
    <property type="component" value="Unassembled WGS sequence"/>
</dbReference>
<feature type="domain" description="Glycosyltransferase subfamily 4-like N-terminal" evidence="3">
    <location>
        <begin position="17"/>
        <end position="166"/>
    </location>
</feature>
<organism evidence="4 5">
    <name type="scientific">Pedobacter ginsengiterrae</name>
    <dbReference type="NCBI Taxonomy" id="871696"/>
    <lineage>
        <taxon>Bacteria</taxon>
        <taxon>Pseudomonadati</taxon>
        <taxon>Bacteroidota</taxon>
        <taxon>Sphingobacteriia</taxon>
        <taxon>Sphingobacteriales</taxon>
        <taxon>Sphingobacteriaceae</taxon>
        <taxon>Pedobacter</taxon>
    </lineage>
</organism>
<comment type="caution">
    <text evidence="4">The sequence shown here is derived from an EMBL/GenBank/DDBJ whole genome shotgun (WGS) entry which is preliminary data.</text>
</comment>
<dbReference type="Pfam" id="PF13439">
    <property type="entry name" value="Glyco_transf_4"/>
    <property type="match status" value="1"/>
</dbReference>
<dbReference type="SUPFAM" id="SSF53756">
    <property type="entry name" value="UDP-Glycosyltransferase/glycogen phosphorylase"/>
    <property type="match status" value="1"/>
</dbReference>
<evidence type="ECO:0000256" key="1">
    <source>
        <dbReference type="ARBA" id="ARBA00022679"/>
    </source>
</evidence>
<evidence type="ECO:0000313" key="4">
    <source>
        <dbReference type="EMBL" id="GAA3982969.1"/>
    </source>
</evidence>
<dbReference type="Pfam" id="PF00534">
    <property type="entry name" value="Glycos_transf_1"/>
    <property type="match status" value="1"/>
</dbReference>
<evidence type="ECO:0000313" key="5">
    <source>
        <dbReference type="Proteomes" id="UP001501081"/>
    </source>
</evidence>
<keyword evidence="1" id="KW-0808">Transferase</keyword>
<accession>A0ABP7QIA3</accession>
<keyword evidence="5" id="KW-1185">Reference proteome</keyword>
<dbReference type="EMBL" id="BAABAK010000020">
    <property type="protein sequence ID" value="GAA3982969.1"/>
    <property type="molecule type" value="Genomic_DNA"/>
</dbReference>
<dbReference type="PANTHER" id="PTHR46401">
    <property type="entry name" value="GLYCOSYLTRANSFERASE WBBK-RELATED"/>
    <property type="match status" value="1"/>
</dbReference>
<dbReference type="PANTHER" id="PTHR46401:SF2">
    <property type="entry name" value="GLYCOSYLTRANSFERASE WBBK-RELATED"/>
    <property type="match status" value="1"/>
</dbReference>
<proteinExistence type="predicted"/>
<evidence type="ECO:0000259" key="2">
    <source>
        <dbReference type="Pfam" id="PF00534"/>
    </source>
</evidence>
<evidence type="ECO:0000259" key="3">
    <source>
        <dbReference type="Pfam" id="PF13439"/>
    </source>
</evidence>
<dbReference type="Gene3D" id="3.40.50.2000">
    <property type="entry name" value="Glycogen Phosphorylase B"/>
    <property type="match status" value="2"/>
</dbReference>
<dbReference type="CDD" id="cd03809">
    <property type="entry name" value="GT4_MtfB-like"/>
    <property type="match status" value="1"/>
</dbReference>
<dbReference type="InterPro" id="IPR028098">
    <property type="entry name" value="Glyco_trans_4-like_N"/>
</dbReference>
<feature type="domain" description="Glycosyl transferase family 1" evidence="2">
    <location>
        <begin position="184"/>
        <end position="347"/>
    </location>
</feature>
<name>A0ABP7QIA3_9SPHI</name>
<protein>
    <submittedName>
        <fullName evidence="4">Glycosyltransferase family 1 protein</fullName>
    </submittedName>
</protein>
<reference evidence="5" key="1">
    <citation type="journal article" date="2019" name="Int. J. Syst. Evol. Microbiol.">
        <title>The Global Catalogue of Microorganisms (GCM) 10K type strain sequencing project: providing services to taxonomists for standard genome sequencing and annotation.</title>
        <authorList>
            <consortium name="The Broad Institute Genomics Platform"/>
            <consortium name="The Broad Institute Genome Sequencing Center for Infectious Disease"/>
            <person name="Wu L."/>
            <person name="Ma J."/>
        </authorList>
    </citation>
    <scope>NUCLEOTIDE SEQUENCE [LARGE SCALE GENOMIC DNA]</scope>
    <source>
        <strain evidence="5">JCM 17338</strain>
    </source>
</reference>
<sequence>MLKVGIDIRDLRIAKTGVKTYTEELIKAFKKQNDSEVKFVYLDTFIAVYTGKNKFLKLIEHIRFTFWKQLVLPIIARLKGCDIIFCADFFVPYFKMGTKTVPVLHDAFFFEYPEHYNKLWLFLFHKLGVNAAKKADAIITPTQYAKLRITEFSNLPAEKIEVIHEGPKSLHASKDDDSALIKTLTDQKYILHVGVMEKRKNIINLLKAFLLLINIHPAVKLVLVGQFSPKKDMNDQTAILEFIDKNKLREHVILPGYVPDNKLVHYYKNATMYVFPSINEGFGIPVLEAFEQGLPVAIANNSCLPEIAGNAALSFDPFNPEDIYQKMRLIIEDADLKNSLIAKGKERIKQFSWEITAKQTINLFKRL</sequence>
<dbReference type="RefSeq" id="WP_344769688.1">
    <property type="nucleotide sequence ID" value="NZ_BAABAK010000020.1"/>
</dbReference>
<dbReference type="InterPro" id="IPR001296">
    <property type="entry name" value="Glyco_trans_1"/>
</dbReference>